<dbReference type="InterPro" id="IPR036554">
    <property type="entry name" value="GHMP_kinase_C_sf"/>
</dbReference>
<proteinExistence type="inferred from homology"/>
<keyword evidence="16" id="KW-1185">Reference proteome</keyword>
<evidence type="ECO:0000313" key="15">
    <source>
        <dbReference type="EMBL" id="KFC18215.1"/>
    </source>
</evidence>
<dbReference type="PROSITE" id="PS00106">
    <property type="entry name" value="GALACTOKINASE"/>
    <property type="match status" value="1"/>
</dbReference>
<dbReference type="InterPro" id="IPR006206">
    <property type="entry name" value="Mevalonate/galactokinase"/>
</dbReference>
<dbReference type="EC" id="2.7.1.6" evidence="11"/>
<evidence type="ECO:0000256" key="4">
    <source>
        <dbReference type="ARBA" id="ARBA00022723"/>
    </source>
</evidence>
<evidence type="ECO:0000259" key="13">
    <source>
        <dbReference type="Pfam" id="PF08544"/>
    </source>
</evidence>
<evidence type="ECO:0000256" key="6">
    <source>
        <dbReference type="ARBA" id="ARBA00022777"/>
    </source>
</evidence>
<dbReference type="EMBL" id="JPLY01000008">
    <property type="protein sequence ID" value="KFC18215.1"/>
    <property type="molecule type" value="Genomic_DNA"/>
</dbReference>
<dbReference type="InterPro" id="IPR006203">
    <property type="entry name" value="GHMP_knse_ATP-bd_CS"/>
</dbReference>
<dbReference type="PRINTS" id="PR00473">
    <property type="entry name" value="GALCTOKINASE"/>
</dbReference>
<evidence type="ECO:0000256" key="9">
    <source>
        <dbReference type="ARBA" id="ARBA00023144"/>
    </source>
</evidence>
<dbReference type="InterPro" id="IPR000705">
    <property type="entry name" value="Galactokinase"/>
</dbReference>
<dbReference type="PROSITE" id="PS00627">
    <property type="entry name" value="GHMP_KINASES_ATP"/>
    <property type="match status" value="1"/>
</dbReference>
<dbReference type="Gene3D" id="3.30.70.890">
    <property type="entry name" value="GHMP kinase, C-terminal domain"/>
    <property type="match status" value="1"/>
</dbReference>
<keyword evidence="4" id="KW-0479">Metal-binding</keyword>
<dbReference type="Pfam" id="PF00288">
    <property type="entry name" value="GHMP_kinases_N"/>
    <property type="match status" value="1"/>
</dbReference>
<evidence type="ECO:0000256" key="5">
    <source>
        <dbReference type="ARBA" id="ARBA00022741"/>
    </source>
</evidence>
<dbReference type="PRINTS" id="PR00959">
    <property type="entry name" value="MEVGALKINASE"/>
</dbReference>
<organism evidence="15 16">
    <name type="scientific">Epilithonimonas lactis</name>
    <dbReference type="NCBI Taxonomy" id="421072"/>
    <lineage>
        <taxon>Bacteria</taxon>
        <taxon>Pseudomonadati</taxon>
        <taxon>Bacteroidota</taxon>
        <taxon>Flavobacteriia</taxon>
        <taxon>Flavobacteriales</taxon>
        <taxon>Weeksellaceae</taxon>
        <taxon>Chryseobacterium group</taxon>
        <taxon>Epilithonimonas</taxon>
    </lineage>
</organism>
<keyword evidence="7" id="KW-0067">ATP-binding</keyword>
<accession>A0A085B6X0</accession>
<dbReference type="Proteomes" id="UP000028623">
    <property type="component" value="Unassembled WGS sequence"/>
</dbReference>
<dbReference type="PANTHER" id="PTHR10457">
    <property type="entry name" value="MEVALONATE KINASE/GALACTOKINASE"/>
    <property type="match status" value="1"/>
</dbReference>
<feature type="domain" description="Galactokinase N-terminal" evidence="14">
    <location>
        <begin position="11"/>
        <end position="59"/>
    </location>
</feature>
<dbReference type="InterPro" id="IPR019539">
    <property type="entry name" value="GalKase_N"/>
</dbReference>
<comment type="similarity">
    <text evidence="1">Belongs to the GHMP kinase family. GalK subfamily.</text>
</comment>
<dbReference type="Pfam" id="PF10509">
    <property type="entry name" value="GalKase_gal_bdg"/>
    <property type="match status" value="1"/>
</dbReference>
<keyword evidence="6 15" id="KW-0418">Kinase</keyword>
<keyword evidence="2" id="KW-0963">Cytoplasm</keyword>
<evidence type="ECO:0000256" key="3">
    <source>
        <dbReference type="ARBA" id="ARBA00022679"/>
    </source>
</evidence>
<keyword evidence="5" id="KW-0547">Nucleotide-binding</keyword>
<reference evidence="15 16" key="1">
    <citation type="submission" date="2014-07" db="EMBL/GenBank/DDBJ databases">
        <title>Epilithonimonas lactis LMG 22401 Genome.</title>
        <authorList>
            <person name="Pipes S.E."/>
            <person name="Stropko S.J."/>
        </authorList>
    </citation>
    <scope>NUCLEOTIDE SEQUENCE [LARGE SCALE GENOMIC DNA]</scope>
    <source>
        <strain evidence="15 16">LMG 24401</strain>
    </source>
</reference>
<evidence type="ECO:0000256" key="11">
    <source>
        <dbReference type="NCBIfam" id="TIGR00131"/>
    </source>
</evidence>
<sequence>MTKLVNKTNEIFKNLYGEEPSMIVLSPGRINIIGEHIDYNNGFVLPAAIDKYICIAISKNEESEKSHFFAIDMDDHYTLDHLQPLRPSGDISWTNYLLGVINQMQERGKKVGSVKLAFSSTIPIGAGLSSSAALECGFAFALDQLFDFNFSKKEIALISQKAEHMFAGVNCGIMDQFSSVFGKKDKVFKLDCDTLEYEYYNADLGENTLVLFDSCVKHSLLASGYNDVRKDVEKGLELIKSNFTEVKNWRNVTIEMANQIRNQLGSSIYEKCIFVIEEIQRVGLAAEALTTGEYEVLGKLLSQTHYGLSKQYGVSCEELDFLVNETLKLDGVLGARMMGGGFGGCSINLIRKDQAEKVAEIIAKVYLKKFNINLKIYPVKISEGTLKYEINVNI</sequence>
<dbReference type="GO" id="GO:0005524">
    <property type="term" value="F:ATP binding"/>
    <property type="evidence" value="ECO:0007669"/>
    <property type="project" value="UniProtKB-UniRule"/>
</dbReference>
<dbReference type="InterPro" id="IPR014721">
    <property type="entry name" value="Ribsml_uS5_D2-typ_fold_subgr"/>
</dbReference>
<dbReference type="InterPro" id="IPR019741">
    <property type="entry name" value="Galactokinase_CS"/>
</dbReference>
<evidence type="ECO:0000256" key="1">
    <source>
        <dbReference type="ARBA" id="ARBA00006566"/>
    </source>
</evidence>
<dbReference type="PIRSF" id="PIRSF000530">
    <property type="entry name" value="Galactokinase"/>
    <property type="match status" value="1"/>
</dbReference>
<dbReference type="Gene3D" id="3.30.230.10">
    <property type="match status" value="1"/>
</dbReference>
<dbReference type="SUPFAM" id="SSF54211">
    <property type="entry name" value="Ribosomal protein S5 domain 2-like"/>
    <property type="match status" value="1"/>
</dbReference>
<keyword evidence="10" id="KW-0119">Carbohydrate metabolism</keyword>
<keyword evidence="9" id="KW-0299">Galactose metabolism</keyword>
<protein>
    <recommendedName>
        <fullName evidence="11">Galactokinase</fullName>
        <ecNumber evidence="11">2.7.1.6</ecNumber>
    </recommendedName>
</protein>
<dbReference type="GO" id="GO:0005829">
    <property type="term" value="C:cytosol"/>
    <property type="evidence" value="ECO:0007669"/>
    <property type="project" value="TreeGrafter"/>
</dbReference>
<evidence type="ECO:0000259" key="12">
    <source>
        <dbReference type="Pfam" id="PF00288"/>
    </source>
</evidence>
<feature type="domain" description="GHMP kinase N-terminal" evidence="12">
    <location>
        <begin position="95"/>
        <end position="183"/>
    </location>
</feature>
<evidence type="ECO:0000256" key="10">
    <source>
        <dbReference type="ARBA" id="ARBA00023277"/>
    </source>
</evidence>
<gene>
    <name evidence="15" type="ORF">IO89_19000</name>
</gene>
<dbReference type="NCBIfam" id="TIGR00131">
    <property type="entry name" value="gal_kin"/>
    <property type="match status" value="1"/>
</dbReference>
<evidence type="ECO:0000313" key="16">
    <source>
        <dbReference type="Proteomes" id="UP000028623"/>
    </source>
</evidence>
<dbReference type="eggNOG" id="COG0153">
    <property type="taxonomic scope" value="Bacteria"/>
</dbReference>
<dbReference type="GO" id="GO:0006012">
    <property type="term" value="P:galactose metabolic process"/>
    <property type="evidence" value="ECO:0007669"/>
    <property type="project" value="UniProtKB-UniRule"/>
</dbReference>
<dbReference type="FunFam" id="3.30.70.890:FF:000001">
    <property type="entry name" value="Galactokinase"/>
    <property type="match status" value="1"/>
</dbReference>
<dbReference type="GO" id="GO:0004335">
    <property type="term" value="F:galactokinase activity"/>
    <property type="evidence" value="ECO:0007669"/>
    <property type="project" value="UniProtKB-UniRule"/>
</dbReference>
<dbReference type="Pfam" id="PF08544">
    <property type="entry name" value="GHMP_kinases_C"/>
    <property type="match status" value="1"/>
</dbReference>
<dbReference type="PANTHER" id="PTHR10457:SF7">
    <property type="entry name" value="GALACTOKINASE-RELATED"/>
    <property type="match status" value="1"/>
</dbReference>
<dbReference type="RefSeq" id="WP_034979346.1">
    <property type="nucleotide sequence ID" value="NZ_FOFI01000007.1"/>
</dbReference>
<name>A0A085B6X0_9FLAO</name>
<dbReference type="STRING" id="421072.SAMN04488097_3833"/>
<dbReference type="AlphaFoldDB" id="A0A085B6X0"/>
<keyword evidence="3" id="KW-0808">Transferase</keyword>
<feature type="domain" description="GHMP kinase C-terminal" evidence="13">
    <location>
        <begin position="286"/>
        <end position="366"/>
    </location>
</feature>
<evidence type="ECO:0000259" key="14">
    <source>
        <dbReference type="Pfam" id="PF10509"/>
    </source>
</evidence>
<keyword evidence="8" id="KW-0460">Magnesium</keyword>
<evidence type="ECO:0000256" key="8">
    <source>
        <dbReference type="ARBA" id="ARBA00022842"/>
    </source>
</evidence>
<evidence type="ECO:0000256" key="2">
    <source>
        <dbReference type="ARBA" id="ARBA00022490"/>
    </source>
</evidence>
<dbReference type="GO" id="GO:0046872">
    <property type="term" value="F:metal ion binding"/>
    <property type="evidence" value="ECO:0007669"/>
    <property type="project" value="UniProtKB-KW"/>
</dbReference>
<evidence type="ECO:0000256" key="7">
    <source>
        <dbReference type="ARBA" id="ARBA00022840"/>
    </source>
</evidence>
<comment type="caution">
    <text evidence="15">The sequence shown here is derived from an EMBL/GenBank/DDBJ whole genome shotgun (WGS) entry which is preliminary data.</text>
</comment>
<dbReference type="InterPro" id="IPR013750">
    <property type="entry name" value="GHMP_kinase_C_dom"/>
</dbReference>
<dbReference type="FunFam" id="3.30.230.10:FF:000017">
    <property type="entry name" value="Galactokinase"/>
    <property type="match status" value="1"/>
</dbReference>
<dbReference type="InterPro" id="IPR006204">
    <property type="entry name" value="GHMP_kinase_N_dom"/>
</dbReference>
<dbReference type="InterPro" id="IPR020568">
    <property type="entry name" value="Ribosomal_Su5_D2-typ_SF"/>
</dbReference>
<dbReference type="SUPFAM" id="SSF55060">
    <property type="entry name" value="GHMP Kinase, C-terminal domain"/>
    <property type="match status" value="1"/>
</dbReference>